<dbReference type="Pfam" id="PF02391">
    <property type="entry name" value="MoaE"/>
    <property type="match status" value="1"/>
</dbReference>
<dbReference type="CDD" id="cd00756">
    <property type="entry name" value="MoaE"/>
    <property type="match status" value="1"/>
</dbReference>
<dbReference type="CDD" id="cd00754">
    <property type="entry name" value="Ubl_MoaD"/>
    <property type="match status" value="1"/>
</dbReference>
<organism evidence="2">
    <name type="scientific">Ignisphaera aggregans</name>
    <dbReference type="NCBI Taxonomy" id="334771"/>
    <lineage>
        <taxon>Archaea</taxon>
        <taxon>Thermoproteota</taxon>
        <taxon>Thermoprotei</taxon>
        <taxon>Desulfurococcales</taxon>
        <taxon>Desulfurococcaceae</taxon>
        <taxon>Ignisphaera</taxon>
    </lineage>
</organism>
<sequence>MKVKVKLFSLYRDAVGVPELDLVVEKGSSIKYIIEKLVEDYPNLKSVFREIKPLVLMNGEVVEEDTAIYRDAEIALAPPASGGTSIRVSLFSDDISIDRLVEEMVSDKVGAIAVFIGVVKGDVDNHKVYELVYEVYEPYVTKVLERIAEEELTKYGLHAVQIHHRAGVARRGQKTVVIAVSASSRREAFEALHEILERVKSKAPIYKLERRDDGEYWVIGDGKRIRRIKSE</sequence>
<dbReference type="Gene3D" id="3.10.20.30">
    <property type="match status" value="1"/>
</dbReference>
<evidence type="ECO:0000313" key="1">
    <source>
        <dbReference type="EMBL" id="HGQ35173.1"/>
    </source>
</evidence>
<evidence type="ECO:0000313" key="2">
    <source>
        <dbReference type="EMBL" id="HGQ65015.1"/>
    </source>
</evidence>
<dbReference type="AlphaFoldDB" id="A0A7C4JKX0"/>
<dbReference type="EMBL" id="DTBD01000066">
    <property type="protein sequence ID" value="HGQ65015.1"/>
    <property type="molecule type" value="Genomic_DNA"/>
</dbReference>
<dbReference type="PANTHER" id="PTHR23404">
    <property type="entry name" value="MOLYBDOPTERIN SYNTHASE RELATED"/>
    <property type="match status" value="1"/>
</dbReference>
<dbReference type="Pfam" id="PF02597">
    <property type="entry name" value="ThiS"/>
    <property type="match status" value="1"/>
</dbReference>
<accession>A0A7C4JKX0</accession>
<dbReference type="GO" id="GO:0006777">
    <property type="term" value="P:Mo-molybdopterin cofactor biosynthetic process"/>
    <property type="evidence" value="ECO:0007669"/>
    <property type="project" value="InterPro"/>
</dbReference>
<dbReference type="InterPro" id="IPR016155">
    <property type="entry name" value="Mopterin_synth/thiamin_S_b"/>
</dbReference>
<dbReference type="Gene3D" id="3.90.1170.40">
    <property type="entry name" value="Molybdopterin biosynthesis MoaE subunit"/>
    <property type="match status" value="1"/>
</dbReference>
<dbReference type="SUPFAM" id="SSF54285">
    <property type="entry name" value="MoaD/ThiS"/>
    <property type="match status" value="1"/>
</dbReference>
<dbReference type="InterPro" id="IPR012675">
    <property type="entry name" value="Beta-grasp_dom_sf"/>
</dbReference>
<reference evidence="2" key="1">
    <citation type="journal article" date="2020" name="mSystems">
        <title>Genome- and Community-Level Interaction Insights into Carbon Utilization and Element Cycling Functions of Hydrothermarchaeota in Hydrothermal Sediment.</title>
        <authorList>
            <person name="Zhou Z."/>
            <person name="Liu Y."/>
            <person name="Xu W."/>
            <person name="Pan J."/>
            <person name="Luo Z.H."/>
            <person name="Li M."/>
        </authorList>
    </citation>
    <scope>NUCLEOTIDE SEQUENCE [LARGE SCALE GENOMIC DNA]</scope>
    <source>
        <strain evidence="2">SpSt-637</strain>
        <strain evidence="1">SpSt-667</strain>
    </source>
</reference>
<comment type="caution">
    <text evidence="2">The sequence shown here is derived from an EMBL/GenBank/DDBJ whole genome shotgun (WGS) entry which is preliminary data.</text>
</comment>
<name>A0A7C4JKX0_9CREN</name>
<dbReference type="InterPro" id="IPR003448">
    <property type="entry name" value="Mopterin_biosynth_MoaE"/>
</dbReference>
<protein>
    <recommendedName>
        <fullName evidence="3">MoaD family protein</fullName>
    </recommendedName>
</protein>
<dbReference type="SUPFAM" id="SSF54690">
    <property type="entry name" value="Molybdopterin synthase subunit MoaE"/>
    <property type="match status" value="1"/>
</dbReference>
<gene>
    <name evidence="2" type="ORF">ENU08_07210</name>
    <name evidence="1" type="ORF">ENU41_00640</name>
</gene>
<proteinExistence type="predicted"/>
<dbReference type="InterPro" id="IPR036563">
    <property type="entry name" value="MoaE_sf"/>
</dbReference>
<dbReference type="EMBL" id="DTCK01000008">
    <property type="protein sequence ID" value="HGQ35173.1"/>
    <property type="molecule type" value="Genomic_DNA"/>
</dbReference>
<dbReference type="InterPro" id="IPR003749">
    <property type="entry name" value="ThiS/MoaD-like"/>
</dbReference>
<evidence type="ECO:0008006" key="3">
    <source>
        <dbReference type="Google" id="ProtNLM"/>
    </source>
</evidence>